<dbReference type="GO" id="GO:0005504">
    <property type="term" value="F:fatty acid binding"/>
    <property type="evidence" value="ECO:0007669"/>
    <property type="project" value="TreeGrafter"/>
</dbReference>
<evidence type="ECO:0000256" key="4">
    <source>
        <dbReference type="ARBA" id="ARBA00022827"/>
    </source>
</evidence>
<evidence type="ECO:0000313" key="9">
    <source>
        <dbReference type="Proteomes" id="UP000316639"/>
    </source>
</evidence>
<dbReference type="InterPro" id="IPR055060">
    <property type="entry name" value="ACOX_C_alpha1"/>
</dbReference>
<protein>
    <submittedName>
        <fullName evidence="8">Acyl-CoA oxidase</fullName>
    </submittedName>
</protein>
<dbReference type="Gene3D" id="1.20.140.10">
    <property type="entry name" value="Butyryl-CoA Dehydrogenase, subunit A, domain 3"/>
    <property type="match status" value="2"/>
</dbReference>
<dbReference type="InterPro" id="IPR002655">
    <property type="entry name" value="Acyl-CoA_oxidase_C"/>
</dbReference>
<evidence type="ECO:0000256" key="1">
    <source>
        <dbReference type="ARBA" id="ARBA00001974"/>
    </source>
</evidence>
<evidence type="ECO:0000256" key="2">
    <source>
        <dbReference type="ARBA" id="ARBA00006288"/>
    </source>
</evidence>
<name>A0A563EJD3_9PSEU</name>
<evidence type="ECO:0000259" key="7">
    <source>
        <dbReference type="Pfam" id="PF22924"/>
    </source>
</evidence>
<dbReference type="PANTHER" id="PTHR10909">
    <property type="entry name" value="ELECTRON TRANSPORT OXIDOREDUCTASE"/>
    <property type="match status" value="1"/>
</dbReference>
<dbReference type="InterPro" id="IPR012258">
    <property type="entry name" value="Acyl-CoA_oxidase"/>
</dbReference>
<reference evidence="8 9" key="1">
    <citation type="submission" date="2019-07" db="EMBL/GenBank/DDBJ databases">
        <title>Lentzea xizangensis sp. nov., isolated from Qinghai-Tibetan Plateau Soils.</title>
        <authorList>
            <person name="Huang J."/>
        </authorList>
    </citation>
    <scope>NUCLEOTIDE SEQUENCE [LARGE SCALE GENOMIC DNA]</scope>
    <source>
        <strain evidence="8 9">FXJ1.1311</strain>
    </source>
</reference>
<evidence type="ECO:0000256" key="5">
    <source>
        <dbReference type="ARBA" id="ARBA00023002"/>
    </source>
</evidence>
<comment type="cofactor">
    <cofactor evidence="1">
        <name>FAD</name>
        <dbReference type="ChEBI" id="CHEBI:57692"/>
    </cofactor>
</comment>
<organism evidence="8 9">
    <name type="scientific">Lentzea tibetensis</name>
    <dbReference type="NCBI Taxonomy" id="2591470"/>
    <lineage>
        <taxon>Bacteria</taxon>
        <taxon>Bacillati</taxon>
        <taxon>Actinomycetota</taxon>
        <taxon>Actinomycetes</taxon>
        <taxon>Pseudonocardiales</taxon>
        <taxon>Pseudonocardiaceae</taxon>
        <taxon>Lentzea</taxon>
    </lineage>
</organism>
<keyword evidence="4" id="KW-0274">FAD</keyword>
<dbReference type="EMBL" id="VOBR01000029">
    <property type="protein sequence ID" value="TWP46860.1"/>
    <property type="molecule type" value="Genomic_DNA"/>
</dbReference>
<evidence type="ECO:0000259" key="6">
    <source>
        <dbReference type="Pfam" id="PF01756"/>
    </source>
</evidence>
<gene>
    <name evidence="8" type="ORF">FKR81_34180</name>
</gene>
<feature type="domain" description="Acyl-CoA oxidase C-alpha1" evidence="7">
    <location>
        <begin position="271"/>
        <end position="408"/>
    </location>
</feature>
<dbReference type="RefSeq" id="WP_146358369.1">
    <property type="nucleotide sequence ID" value="NZ_VOBR01000029.1"/>
</dbReference>
<dbReference type="AlphaFoldDB" id="A0A563EJD3"/>
<dbReference type="Gene3D" id="2.40.110.10">
    <property type="entry name" value="Butyryl-CoA Dehydrogenase, subunit A, domain 2"/>
    <property type="match status" value="1"/>
</dbReference>
<sequence>MLHALQDLLFDSRFDDLHHPWVKVFCGDVFRYRDGLSLVERAELGYRRVRAINGEIASAEELASDPERLIALHEWAGFVDGTLASQANIHYNLFLGSVLDLDRERTVDLAPFAALERYGTILITETGFGNNAADLETTATYQHETGTFDLHTPSPRARKFMPNAGATGGPKSGLVAARLVVRGEDCGVFLFLVPLTGTPGVTVDPMPEKPGFALDNSITSFEHVTLPRSAFLGGDHGTLTEDGEFRSTIANRRRRFLRSVQRVTAGKLCLSAAGAGAMRGAVAIAIRYAHQRQTFASTGKGTVPIFDYRCNQTRLLGALATAYAGTALLRSATRRLVGRGESDALEVDNLISVAKGWLTWRTREVLIECRERCGAQGLLSVNRIVDALLPTEGAITAEGDNLVIWSKAGADMLIGRGYRPPTVDTAVISLQDNDSLLALLMWHERYRHRFARTRLRRPASNRWNNAVNPALDLVDAHATRLAAQSLLTAARGTTGTARAALDLTFRLFALQRLAPHTGVLLAEGHLTADQVRGLAAEIDAVAEQLAPHALTMVDAFAIPDDLLQAPIAG</sequence>
<dbReference type="SUPFAM" id="SSF56645">
    <property type="entry name" value="Acyl-CoA dehydrogenase NM domain-like"/>
    <property type="match status" value="1"/>
</dbReference>
<dbReference type="GO" id="GO:0003997">
    <property type="term" value="F:acyl-CoA oxidase activity"/>
    <property type="evidence" value="ECO:0007669"/>
    <property type="project" value="InterPro"/>
</dbReference>
<dbReference type="PANTHER" id="PTHR10909:SF382">
    <property type="entry name" value="ACYL-COENZYME A OXIDASE"/>
    <property type="match status" value="1"/>
</dbReference>
<dbReference type="GO" id="GO:0055088">
    <property type="term" value="P:lipid homeostasis"/>
    <property type="evidence" value="ECO:0007669"/>
    <property type="project" value="TreeGrafter"/>
</dbReference>
<evidence type="ECO:0000313" key="8">
    <source>
        <dbReference type="EMBL" id="TWP46860.1"/>
    </source>
</evidence>
<comment type="similarity">
    <text evidence="2">Belongs to the acyl-CoA oxidase family.</text>
</comment>
<dbReference type="Proteomes" id="UP000316639">
    <property type="component" value="Unassembled WGS sequence"/>
</dbReference>
<dbReference type="PIRSF" id="PIRSF000168">
    <property type="entry name" value="Acyl-CoA_oxidase"/>
    <property type="match status" value="1"/>
</dbReference>
<keyword evidence="9" id="KW-1185">Reference proteome</keyword>
<dbReference type="OrthoDB" id="1144545at2"/>
<dbReference type="InterPro" id="IPR009100">
    <property type="entry name" value="AcylCoA_DH/oxidase_NM_dom_sf"/>
</dbReference>
<keyword evidence="3" id="KW-0285">Flavoprotein</keyword>
<dbReference type="GO" id="GO:0071949">
    <property type="term" value="F:FAD binding"/>
    <property type="evidence" value="ECO:0007669"/>
    <property type="project" value="InterPro"/>
</dbReference>
<keyword evidence="5" id="KW-0560">Oxidoreductase</keyword>
<feature type="domain" description="Acyl-CoA oxidase C-terminal" evidence="6">
    <location>
        <begin position="456"/>
        <end position="568"/>
    </location>
</feature>
<dbReference type="GO" id="GO:0033540">
    <property type="term" value="P:fatty acid beta-oxidation using acyl-CoA oxidase"/>
    <property type="evidence" value="ECO:0007669"/>
    <property type="project" value="TreeGrafter"/>
</dbReference>
<comment type="caution">
    <text evidence="8">The sequence shown here is derived from an EMBL/GenBank/DDBJ whole genome shotgun (WGS) entry which is preliminary data.</text>
</comment>
<dbReference type="Pfam" id="PF22924">
    <property type="entry name" value="ACOX_C_alpha1"/>
    <property type="match status" value="1"/>
</dbReference>
<proteinExistence type="inferred from homology"/>
<dbReference type="InterPro" id="IPR036250">
    <property type="entry name" value="AcylCo_DH-like_C"/>
</dbReference>
<dbReference type="InterPro" id="IPR046373">
    <property type="entry name" value="Acyl-CoA_Oxase/DH_mid-dom_sf"/>
</dbReference>
<evidence type="ECO:0000256" key="3">
    <source>
        <dbReference type="ARBA" id="ARBA00022630"/>
    </source>
</evidence>
<accession>A0A563EJD3</accession>
<dbReference type="Pfam" id="PF01756">
    <property type="entry name" value="ACOX"/>
    <property type="match status" value="1"/>
</dbReference>
<dbReference type="SUPFAM" id="SSF47203">
    <property type="entry name" value="Acyl-CoA dehydrogenase C-terminal domain-like"/>
    <property type="match status" value="2"/>
</dbReference>